<name>A0A813AKD3_9DINO</name>
<feature type="non-terminal residue" evidence="1">
    <location>
        <position position="1"/>
    </location>
</feature>
<dbReference type="Proteomes" id="UP000601435">
    <property type="component" value="Unassembled WGS sequence"/>
</dbReference>
<dbReference type="AlphaFoldDB" id="A0A813AKD3"/>
<sequence>SNGAAVADLSASLFSIKTGVDALTKGRIFADSSLAVATAGSFQGGTVEPLLPTDQFLNLKAGTVSVRVTDQADNSLCTFATAEVHTVATRLRVDDQLYIDDVVGTATGLITNAISTRAQDTQLTITGGSSGTVVNGDLDIQGTMTGTSVELNTELRAPTVRARPSDTFLTIRGGTTGMYLDGTVFTASTIQADPGLVSSPAWLTFVGGTTGIEQVCTLAQVRQNVVGDVELKVLNEDATTGEATIRAQNGSGANGSLRALESGNEVQLQATSQTISLQNQTGAFQANQQPTPLADLKTVFDAVEVKSYTRTDTPQPEDRIGFIAQEILASGTLGPKLASMQENGRYGLDYSRLTCVLWGVCKQLEQRIAILEDD</sequence>
<protein>
    <recommendedName>
        <fullName evidence="3">Peptidase S74 domain-containing protein</fullName>
    </recommendedName>
</protein>
<gene>
    <name evidence="1" type="ORF">SNEC2469_LOCUS28193</name>
</gene>
<reference evidence="1" key="1">
    <citation type="submission" date="2021-02" db="EMBL/GenBank/DDBJ databases">
        <authorList>
            <person name="Dougan E. K."/>
            <person name="Rhodes N."/>
            <person name="Thang M."/>
            <person name="Chan C."/>
        </authorList>
    </citation>
    <scope>NUCLEOTIDE SEQUENCE</scope>
</reference>
<evidence type="ECO:0000313" key="1">
    <source>
        <dbReference type="EMBL" id="CAE7871510.1"/>
    </source>
</evidence>
<evidence type="ECO:0000313" key="2">
    <source>
        <dbReference type="Proteomes" id="UP000601435"/>
    </source>
</evidence>
<organism evidence="1 2">
    <name type="scientific">Symbiodinium necroappetens</name>
    <dbReference type="NCBI Taxonomy" id="1628268"/>
    <lineage>
        <taxon>Eukaryota</taxon>
        <taxon>Sar</taxon>
        <taxon>Alveolata</taxon>
        <taxon>Dinophyceae</taxon>
        <taxon>Suessiales</taxon>
        <taxon>Symbiodiniaceae</taxon>
        <taxon>Symbiodinium</taxon>
    </lineage>
</organism>
<accession>A0A813AKD3</accession>
<dbReference type="OrthoDB" id="10397804at2759"/>
<comment type="caution">
    <text evidence="1">The sequence shown here is derived from an EMBL/GenBank/DDBJ whole genome shotgun (WGS) entry which is preliminary data.</text>
</comment>
<evidence type="ECO:0008006" key="3">
    <source>
        <dbReference type="Google" id="ProtNLM"/>
    </source>
</evidence>
<proteinExistence type="predicted"/>
<keyword evidence="2" id="KW-1185">Reference proteome</keyword>
<dbReference type="EMBL" id="CAJNJA010060714">
    <property type="protein sequence ID" value="CAE7871510.1"/>
    <property type="molecule type" value="Genomic_DNA"/>
</dbReference>